<keyword evidence="3 8" id="KW-0732">Signal</keyword>
<evidence type="ECO:0000313" key="11">
    <source>
        <dbReference type="Proteomes" id="UP000289794"/>
    </source>
</evidence>
<dbReference type="Gene3D" id="3.90.1720.10">
    <property type="entry name" value="endopeptidase domain like (from Nostoc punctiforme)"/>
    <property type="match status" value="1"/>
</dbReference>
<dbReference type="PROSITE" id="PS51935">
    <property type="entry name" value="NLPC_P60"/>
    <property type="match status" value="1"/>
</dbReference>
<keyword evidence="6" id="KW-0175">Coiled coil</keyword>
<evidence type="ECO:0000256" key="3">
    <source>
        <dbReference type="ARBA" id="ARBA00022729"/>
    </source>
</evidence>
<dbReference type="EC" id="3.4.-.-" evidence="10"/>
<dbReference type="InterPro" id="IPR057309">
    <property type="entry name" value="PcsB_CC"/>
</dbReference>
<evidence type="ECO:0000256" key="2">
    <source>
        <dbReference type="ARBA" id="ARBA00022670"/>
    </source>
</evidence>
<dbReference type="PANTHER" id="PTHR47053:SF1">
    <property type="entry name" value="MUREIN DD-ENDOPEPTIDASE MEPH-RELATED"/>
    <property type="match status" value="1"/>
</dbReference>
<feature type="domain" description="NlpC/P60" evidence="9">
    <location>
        <begin position="333"/>
        <end position="451"/>
    </location>
</feature>
<dbReference type="KEGG" id="bpro:PMF13cell1_01796"/>
<evidence type="ECO:0000256" key="6">
    <source>
        <dbReference type="SAM" id="Coils"/>
    </source>
</evidence>
<dbReference type="InterPro" id="IPR051202">
    <property type="entry name" value="Peptidase_C40"/>
</dbReference>
<feature type="chain" id="PRO_5020359532" evidence="8">
    <location>
        <begin position="25"/>
        <end position="452"/>
    </location>
</feature>
<dbReference type="EMBL" id="CP035945">
    <property type="protein sequence ID" value="QBE96252.1"/>
    <property type="molecule type" value="Genomic_DNA"/>
</dbReference>
<evidence type="ECO:0000256" key="1">
    <source>
        <dbReference type="ARBA" id="ARBA00007074"/>
    </source>
</evidence>
<accession>A0A4P6LWM8</accession>
<feature type="compositionally biased region" description="Basic and acidic residues" evidence="7">
    <location>
        <begin position="246"/>
        <end position="261"/>
    </location>
</feature>
<dbReference type="InterPro" id="IPR038765">
    <property type="entry name" value="Papain-like_cys_pep_sf"/>
</dbReference>
<evidence type="ECO:0000313" key="10">
    <source>
        <dbReference type="EMBL" id="QBE96252.1"/>
    </source>
</evidence>
<dbReference type="Proteomes" id="UP000289794">
    <property type="component" value="Chromosome"/>
</dbReference>
<dbReference type="AlphaFoldDB" id="A0A4P6LWM8"/>
<protein>
    <submittedName>
        <fullName evidence="10">Putative endopeptidase</fullName>
        <ecNumber evidence="10">3.4.-.-</ecNumber>
    </submittedName>
</protein>
<evidence type="ECO:0000256" key="7">
    <source>
        <dbReference type="SAM" id="MobiDB-lite"/>
    </source>
</evidence>
<gene>
    <name evidence="10" type="ORF">PMF13cell1_01796</name>
</gene>
<evidence type="ECO:0000256" key="4">
    <source>
        <dbReference type="ARBA" id="ARBA00022801"/>
    </source>
</evidence>
<feature type="region of interest" description="Disordered" evidence="7">
    <location>
        <begin position="246"/>
        <end position="335"/>
    </location>
</feature>
<evidence type="ECO:0000256" key="5">
    <source>
        <dbReference type="ARBA" id="ARBA00022807"/>
    </source>
</evidence>
<feature type="compositionally biased region" description="Low complexity" evidence="7">
    <location>
        <begin position="262"/>
        <end position="292"/>
    </location>
</feature>
<feature type="signal peptide" evidence="8">
    <location>
        <begin position="1"/>
        <end position="24"/>
    </location>
</feature>
<dbReference type="Pfam" id="PF24568">
    <property type="entry name" value="CC_PcsB"/>
    <property type="match status" value="1"/>
</dbReference>
<keyword evidence="2" id="KW-0645">Protease</keyword>
<dbReference type="Gene3D" id="6.10.250.3150">
    <property type="match status" value="1"/>
</dbReference>
<feature type="coiled-coil region" evidence="6">
    <location>
        <begin position="27"/>
        <end position="110"/>
    </location>
</feature>
<proteinExistence type="inferred from homology"/>
<sequence>MKKRFLCLSLIFALAAAQVMPVAAARKDEVQAEKANTQSKLSATESKEAELEEKKNSLLGEIDSLDQNLVQVIAQIDILKGEISDKEGAITETKENLAEAEADRDEQYAAMKKRIQYLYENGGSDAWAQMLLEVNSITDLLSKAEYTEKMYQFDRDELEKLRDTVQQVTDLGNQLEQEKAELEEMKQAQEDQQVNLEAALEEKKAVASDYETQIANVQAQADEYRSLIEQQNAELQRIQEEEARQAAEAKKAKEKAAKEAEAAAQRQAQQNSANTESNTNTNNNGNTNNNNNNDDEEETETPSNNGGGGNNYVPEPETPSYEEPEEEQGGGSSATGDAVVAYASQFIGNPYVYGGNSLTNGIDCSGFTQQVFAHFGYSISRTSDSQAGDGRGISYSQSRAGDIIVYSGHVAILTGDGGIVHASNSAPYPQGGIKYSSNALYRPYIAVRRIVN</sequence>
<comment type="similarity">
    <text evidence="1">Belongs to the peptidase C40 family.</text>
</comment>
<keyword evidence="4 10" id="KW-0378">Hydrolase</keyword>
<organism evidence="10 11">
    <name type="scientific">Blautia producta</name>
    <dbReference type="NCBI Taxonomy" id="33035"/>
    <lineage>
        <taxon>Bacteria</taxon>
        <taxon>Bacillati</taxon>
        <taxon>Bacillota</taxon>
        <taxon>Clostridia</taxon>
        <taxon>Lachnospirales</taxon>
        <taxon>Lachnospiraceae</taxon>
        <taxon>Blautia</taxon>
    </lineage>
</organism>
<evidence type="ECO:0000256" key="8">
    <source>
        <dbReference type="SAM" id="SignalP"/>
    </source>
</evidence>
<reference evidence="10 11" key="1">
    <citation type="submission" date="2019-01" db="EMBL/GenBank/DDBJ databases">
        <title>PMF-metabolizing Aryl O-demethylase.</title>
        <authorList>
            <person name="Kim M."/>
        </authorList>
    </citation>
    <scope>NUCLEOTIDE SEQUENCE [LARGE SCALE GENOMIC DNA]</scope>
    <source>
        <strain evidence="10 11">PMF1</strain>
    </source>
</reference>
<dbReference type="Pfam" id="PF00877">
    <property type="entry name" value="NLPC_P60"/>
    <property type="match status" value="1"/>
</dbReference>
<dbReference type="GO" id="GO:0006508">
    <property type="term" value="P:proteolysis"/>
    <property type="evidence" value="ECO:0007669"/>
    <property type="project" value="UniProtKB-KW"/>
</dbReference>
<dbReference type="SUPFAM" id="SSF54001">
    <property type="entry name" value="Cysteine proteinases"/>
    <property type="match status" value="1"/>
</dbReference>
<dbReference type="PANTHER" id="PTHR47053">
    <property type="entry name" value="MUREIN DD-ENDOPEPTIDASE MEPH-RELATED"/>
    <property type="match status" value="1"/>
</dbReference>
<name>A0A4P6LWM8_9FIRM</name>
<dbReference type="InterPro" id="IPR000064">
    <property type="entry name" value="NLP_P60_dom"/>
</dbReference>
<keyword evidence="5" id="KW-0788">Thiol protease</keyword>
<dbReference type="GO" id="GO:0008234">
    <property type="term" value="F:cysteine-type peptidase activity"/>
    <property type="evidence" value="ECO:0007669"/>
    <property type="project" value="UniProtKB-KW"/>
</dbReference>
<dbReference type="RefSeq" id="WP_130180511.1">
    <property type="nucleotide sequence ID" value="NZ_CP035945.1"/>
</dbReference>
<evidence type="ECO:0000259" key="9">
    <source>
        <dbReference type="PROSITE" id="PS51935"/>
    </source>
</evidence>